<accession>A0A1G2U0J2</accession>
<dbReference type="InterPro" id="IPR050239">
    <property type="entry name" value="Sigma-70_RNA_pol_init_factors"/>
</dbReference>
<reference evidence="2 3" key="1">
    <citation type="journal article" date="2016" name="Nat. Commun.">
        <title>Thousands of microbial genomes shed light on interconnected biogeochemical processes in an aquifer system.</title>
        <authorList>
            <person name="Anantharaman K."/>
            <person name="Brown C.T."/>
            <person name="Hug L.A."/>
            <person name="Sharon I."/>
            <person name="Castelle C.J."/>
            <person name="Probst A.J."/>
            <person name="Thomas B.C."/>
            <person name="Singh A."/>
            <person name="Wilkins M.J."/>
            <person name="Karaoz U."/>
            <person name="Brodie E.L."/>
            <person name="Williams K.H."/>
            <person name="Hubbard S.S."/>
            <person name="Banfield J.F."/>
        </authorList>
    </citation>
    <scope>NUCLEOTIDE SEQUENCE [LARGE SCALE GENOMIC DNA]</scope>
</reference>
<dbReference type="InterPro" id="IPR038087">
    <property type="entry name" value="RNAP_delta_N_dom_sf"/>
</dbReference>
<dbReference type="GO" id="GO:0006352">
    <property type="term" value="P:DNA-templated transcription initiation"/>
    <property type="evidence" value="ECO:0007669"/>
    <property type="project" value="InterPro"/>
</dbReference>
<dbReference type="Pfam" id="PF04545">
    <property type="entry name" value="Sigma70_r4"/>
    <property type="match status" value="1"/>
</dbReference>
<dbReference type="EMBL" id="MHWE01000023">
    <property type="protein sequence ID" value="OHB03037.1"/>
    <property type="molecule type" value="Genomic_DNA"/>
</dbReference>
<sequence length="356" mass="41637">MTTVSTKSPQKTTKLSFKPKQVVRHLLDSLSDRARDVITRRYGLDEKAERMTLESIGKKYGITRERVRQIENHALGAIRKSKEYLKEKAIFNELRDAIKALGGIVAEEDLLNHFAKDDSTKNHVHFMLVIGEHFTREKEDDHFKHRWYVDKDLADKIHSSLKKLYSELEDDDLIAEPDMIESFLEYIKEVADEYKDDEVVKRWLSVSHRIAKNPLGEWGKIESPNIKAKGMRDYAFLVIRKHGSPIHFREVAKAISEYFNKKAHVATTHNELIKDDRFVLVGRGLYALKEWGYMSGVVKDVIKKLIEKHGPMVRDKVVEKVLKERYVKENTILVNLQNPKYFYKDKEGKYHNIDEK</sequence>
<dbReference type="AlphaFoldDB" id="A0A1G2U0J2"/>
<organism evidence="2 3">
    <name type="scientific">Candidatus Zambryskibacteria bacterium RIFCSPLOWO2_01_FULL_45_21</name>
    <dbReference type="NCBI Taxonomy" id="1802761"/>
    <lineage>
        <taxon>Bacteria</taxon>
        <taxon>Candidatus Zambryskiibacteriota</taxon>
    </lineage>
</organism>
<evidence type="ECO:0000313" key="3">
    <source>
        <dbReference type="Proteomes" id="UP000176800"/>
    </source>
</evidence>
<dbReference type="Gene3D" id="1.10.10.1250">
    <property type="entry name" value="RNA polymerase, subunit delta, N-terminal domain"/>
    <property type="match status" value="1"/>
</dbReference>
<dbReference type="InterPro" id="IPR007630">
    <property type="entry name" value="RNA_pol_sigma70_r4"/>
</dbReference>
<dbReference type="InterPro" id="IPR036388">
    <property type="entry name" value="WH-like_DNA-bd_sf"/>
</dbReference>
<protein>
    <recommendedName>
        <fullName evidence="1">RNA polymerase sigma-70 region 4 domain-containing protein</fullName>
    </recommendedName>
</protein>
<dbReference type="CDD" id="cd06171">
    <property type="entry name" value="Sigma70_r4"/>
    <property type="match status" value="1"/>
</dbReference>
<gene>
    <name evidence="2" type="ORF">A3B14_00015</name>
</gene>
<name>A0A1G2U0J2_9BACT</name>
<dbReference type="InterPro" id="IPR013324">
    <property type="entry name" value="RNA_pol_sigma_r3/r4-like"/>
</dbReference>
<dbReference type="PANTHER" id="PTHR30603">
    <property type="entry name" value="RNA POLYMERASE SIGMA FACTOR RPO"/>
    <property type="match status" value="1"/>
</dbReference>
<proteinExistence type="predicted"/>
<evidence type="ECO:0000313" key="2">
    <source>
        <dbReference type="EMBL" id="OHB03037.1"/>
    </source>
</evidence>
<comment type="caution">
    <text evidence="2">The sequence shown here is derived from an EMBL/GenBank/DDBJ whole genome shotgun (WGS) entry which is preliminary data.</text>
</comment>
<dbReference type="PANTHER" id="PTHR30603:SF47">
    <property type="entry name" value="RNA POLYMERASE SIGMA FACTOR SIGD, CHLOROPLASTIC"/>
    <property type="match status" value="1"/>
</dbReference>
<dbReference type="InterPro" id="IPR000943">
    <property type="entry name" value="RNA_pol_sigma70"/>
</dbReference>
<dbReference type="SUPFAM" id="SSF88659">
    <property type="entry name" value="Sigma3 and sigma4 domains of RNA polymerase sigma factors"/>
    <property type="match status" value="1"/>
</dbReference>
<dbReference type="GO" id="GO:0003700">
    <property type="term" value="F:DNA-binding transcription factor activity"/>
    <property type="evidence" value="ECO:0007669"/>
    <property type="project" value="InterPro"/>
</dbReference>
<dbReference type="Proteomes" id="UP000176800">
    <property type="component" value="Unassembled WGS sequence"/>
</dbReference>
<feature type="domain" description="RNA polymerase sigma-70 region 4" evidence="1">
    <location>
        <begin position="26"/>
        <end position="80"/>
    </location>
</feature>
<dbReference type="Gene3D" id="1.10.10.10">
    <property type="entry name" value="Winged helix-like DNA-binding domain superfamily/Winged helix DNA-binding domain"/>
    <property type="match status" value="1"/>
</dbReference>
<dbReference type="PRINTS" id="PR00046">
    <property type="entry name" value="SIGMA70FCT"/>
</dbReference>
<evidence type="ECO:0000259" key="1">
    <source>
        <dbReference type="Pfam" id="PF04545"/>
    </source>
</evidence>